<dbReference type="Gene3D" id="2.60.40.680">
    <property type="match status" value="1"/>
</dbReference>
<evidence type="ECO:0000259" key="1">
    <source>
        <dbReference type="Pfam" id="PF00963"/>
    </source>
</evidence>
<dbReference type="Pfam" id="PF00963">
    <property type="entry name" value="Cohesin"/>
    <property type="match status" value="1"/>
</dbReference>
<dbReference type="EMBL" id="UINC01026336">
    <property type="protein sequence ID" value="SVB03604.1"/>
    <property type="molecule type" value="Genomic_DNA"/>
</dbReference>
<name>A0A382AQD6_9ZZZZ</name>
<organism evidence="2">
    <name type="scientific">marine metagenome</name>
    <dbReference type="NCBI Taxonomy" id="408172"/>
    <lineage>
        <taxon>unclassified sequences</taxon>
        <taxon>metagenomes</taxon>
        <taxon>ecological metagenomes</taxon>
    </lineage>
</organism>
<dbReference type="InterPro" id="IPR002102">
    <property type="entry name" value="Cohesin_dom"/>
</dbReference>
<evidence type="ECO:0000313" key="2">
    <source>
        <dbReference type="EMBL" id="SVB03604.1"/>
    </source>
</evidence>
<protein>
    <recommendedName>
        <fullName evidence="1">Cohesin domain-containing protein</fullName>
    </recommendedName>
</protein>
<dbReference type="CDD" id="cd08547">
    <property type="entry name" value="Type_II_cohesin"/>
    <property type="match status" value="1"/>
</dbReference>
<dbReference type="GO" id="GO:0030246">
    <property type="term" value="F:carbohydrate binding"/>
    <property type="evidence" value="ECO:0007669"/>
    <property type="project" value="InterPro"/>
</dbReference>
<dbReference type="GO" id="GO:0000272">
    <property type="term" value="P:polysaccharide catabolic process"/>
    <property type="evidence" value="ECO:0007669"/>
    <property type="project" value="InterPro"/>
</dbReference>
<feature type="domain" description="Cohesin" evidence="1">
    <location>
        <begin position="59"/>
        <end position="169"/>
    </location>
</feature>
<reference evidence="2" key="1">
    <citation type="submission" date="2018-05" db="EMBL/GenBank/DDBJ databases">
        <authorList>
            <person name="Lanie J.A."/>
            <person name="Ng W.-L."/>
            <person name="Kazmierczak K.M."/>
            <person name="Andrzejewski T.M."/>
            <person name="Davidsen T.M."/>
            <person name="Wayne K.J."/>
            <person name="Tettelin H."/>
            <person name="Glass J.I."/>
            <person name="Rusch D."/>
            <person name="Podicherti R."/>
            <person name="Tsui H.-C.T."/>
            <person name="Winkler M.E."/>
        </authorList>
    </citation>
    <scope>NUCLEOTIDE SEQUENCE</scope>
</reference>
<dbReference type="InterPro" id="IPR008965">
    <property type="entry name" value="CBM2/CBM3_carb-bd_dom_sf"/>
</dbReference>
<proteinExistence type="predicted"/>
<gene>
    <name evidence="2" type="ORF">METZ01_LOCUS156458</name>
</gene>
<accession>A0A382AQD6</accession>
<dbReference type="AlphaFoldDB" id="A0A382AQD6"/>
<sequence length="188" mass="19725">MLDVTRYTLQVLRGGFVVLLLGLLLSCEVPTEAYDNPLDEEVAAEKGIDTPALVFFPDKFDGVTAGSSVSVQLYALEVVGVTGAYLQVGYDKSKVSISSVNAGDFFGSDPVFIYEDDSDNGLLNIYSSFLGSDSSSTVSGTGNLATLVLGTITAGQSTLNYTVESQIVDAQDNSIVLNGLGEGVIDVQ</sequence>
<dbReference type="SUPFAM" id="SSF49384">
    <property type="entry name" value="Carbohydrate-binding domain"/>
    <property type="match status" value="1"/>
</dbReference>
<dbReference type="PROSITE" id="PS51257">
    <property type="entry name" value="PROKAR_LIPOPROTEIN"/>
    <property type="match status" value="1"/>
</dbReference>